<dbReference type="AlphaFoldDB" id="A0A1F5FZT8"/>
<evidence type="ECO:0000313" key="3">
    <source>
        <dbReference type="Proteomes" id="UP000177069"/>
    </source>
</evidence>
<comment type="caution">
    <text evidence="2">The sequence shown here is derived from an EMBL/GenBank/DDBJ whole genome shotgun (WGS) entry which is preliminary data.</text>
</comment>
<dbReference type="Gene3D" id="3.40.50.1110">
    <property type="entry name" value="SGNH hydrolase"/>
    <property type="match status" value="1"/>
</dbReference>
<gene>
    <name evidence="2" type="ORF">A2696_00125</name>
</gene>
<evidence type="ECO:0000259" key="1">
    <source>
        <dbReference type="Pfam" id="PF13472"/>
    </source>
</evidence>
<sequence length="226" mass="25438">MKDRFKKILLNLKQSLITRLHKKEKFTFVAMGDSTVEGIGASDKTKSFASVVYDVLKKENRNAKFHNLGKSGARIKDIIDNQLQEGLDLNPDLVLISVGVNDLRARTKIADFERDLKYLLETITSQAQARMIINSIPDFSNLPSVPFFVRFYVRSAVKKFNNVLKKQVQESDATFVDLHSGASIFTKNYPELISSDGFHPSDIGYAFWAAAIISQASELLFKKSGR</sequence>
<dbReference type="EMBL" id="MFBA01000036">
    <property type="protein sequence ID" value="OGD85126.1"/>
    <property type="molecule type" value="Genomic_DNA"/>
</dbReference>
<dbReference type="Pfam" id="PF13472">
    <property type="entry name" value="Lipase_GDSL_2"/>
    <property type="match status" value="1"/>
</dbReference>
<organism evidence="2 3">
    <name type="scientific">Candidatus Curtissbacteria bacterium RIFCSPHIGHO2_01_FULL_41_13</name>
    <dbReference type="NCBI Taxonomy" id="1797745"/>
    <lineage>
        <taxon>Bacteria</taxon>
        <taxon>Candidatus Curtissiibacteriota</taxon>
    </lineage>
</organism>
<protein>
    <recommendedName>
        <fullName evidence="1">SGNH hydrolase-type esterase domain-containing protein</fullName>
    </recommendedName>
</protein>
<accession>A0A1F5FZT8</accession>
<dbReference type="PANTHER" id="PTHR30383:SF5">
    <property type="entry name" value="SGNH HYDROLASE-TYPE ESTERASE DOMAIN-CONTAINING PROTEIN"/>
    <property type="match status" value="1"/>
</dbReference>
<dbReference type="InterPro" id="IPR051532">
    <property type="entry name" value="Ester_Hydrolysis_Enzymes"/>
</dbReference>
<dbReference type="GO" id="GO:0004622">
    <property type="term" value="F:phosphatidylcholine lysophospholipase activity"/>
    <property type="evidence" value="ECO:0007669"/>
    <property type="project" value="TreeGrafter"/>
</dbReference>
<dbReference type="SUPFAM" id="SSF52266">
    <property type="entry name" value="SGNH hydrolase"/>
    <property type="match status" value="1"/>
</dbReference>
<proteinExistence type="predicted"/>
<name>A0A1F5FZT8_9BACT</name>
<evidence type="ECO:0000313" key="2">
    <source>
        <dbReference type="EMBL" id="OGD85126.1"/>
    </source>
</evidence>
<dbReference type="Proteomes" id="UP000177069">
    <property type="component" value="Unassembled WGS sequence"/>
</dbReference>
<reference evidence="2 3" key="1">
    <citation type="journal article" date="2016" name="Nat. Commun.">
        <title>Thousands of microbial genomes shed light on interconnected biogeochemical processes in an aquifer system.</title>
        <authorList>
            <person name="Anantharaman K."/>
            <person name="Brown C.T."/>
            <person name="Hug L.A."/>
            <person name="Sharon I."/>
            <person name="Castelle C.J."/>
            <person name="Probst A.J."/>
            <person name="Thomas B.C."/>
            <person name="Singh A."/>
            <person name="Wilkins M.J."/>
            <person name="Karaoz U."/>
            <person name="Brodie E.L."/>
            <person name="Williams K.H."/>
            <person name="Hubbard S.S."/>
            <person name="Banfield J.F."/>
        </authorList>
    </citation>
    <scope>NUCLEOTIDE SEQUENCE [LARGE SCALE GENOMIC DNA]</scope>
</reference>
<dbReference type="CDD" id="cd01832">
    <property type="entry name" value="SGNH_hydrolase_like_1"/>
    <property type="match status" value="1"/>
</dbReference>
<dbReference type="InterPro" id="IPR036514">
    <property type="entry name" value="SGNH_hydro_sf"/>
</dbReference>
<dbReference type="PANTHER" id="PTHR30383">
    <property type="entry name" value="THIOESTERASE 1/PROTEASE 1/LYSOPHOSPHOLIPASE L1"/>
    <property type="match status" value="1"/>
</dbReference>
<dbReference type="InterPro" id="IPR013830">
    <property type="entry name" value="SGNH_hydro"/>
</dbReference>
<feature type="domain" description="SGNH hydrolase-type esterase" evidence="1">
    <location>
        <begin position="30"/>
        <end position="206"/>
    </location>
</feature>